<sequence>MAATTTDVRGGPEVTTRHSASGRATTGRTATGEEPTSRGTTTIPSDVVAKIAAQVASECPHIGAAAGGVLGVGARRDFGSRPTATCDLYGRKAVLRLDVGVDFPTPLRSTVQTLREQVTSRVEHLTGLEVSRVDVDISWLNPANEGRRQLR</sequence>
<dbReference type="Proteomes" id="UP000237822">
    <property type="component" value="Unassembled WGS sequence"/>
</dbReference>
<dbReference type="InterPro" id="IPR005531">
    <property type="entry name" value="Asp23"/>
</dbReference>
<evidence type="ECO:0000256" key="2">
    <source>
        <dbReference type="SAM" id="MobiDB-lite"/>
    </source>
</evidence>
<comment type="similarity">
    <text evidence="1">Belongs to the asp23 family.</text>
</comment>
<name>A0A2T0UK41_9MICO</name>
<gene>
    <name evidence="3" type="ORF">BCF74_11235</name>
</gene>
<keyword evidence="4" id="KW-1185">Reference proteome</keyword>
<dbReference type="RefSeq" id="WP_106297554.1">
    <property type="nucleotide sequence ID" value="NZ_PVTI01000012.1"/>
</dbReference>
<protein>
    <submittedName>
        <fullName evidence="3">Putative alkaline shock family protein YloU</fullName>
    </submittedName>
</protein>
<evidence type="ECO:0000313" key="3">
    <source>
        <dbReference type="EMBL" id="PRY58218.1"/>
    </source>
</evidence>
<proteinExistence type="inferred from homology"/>
<dbReference type="EMBL" id="PVTI01000012">
    <property type="protein sequence ID" value="PRY58218.1"/>
    <property type="molecule type" value="Genomic_DNA"/>
</dbReference>
<comment type="caution">
    <text evidence="3">The sequence shown here is derived from an EMBL/GenBank/DDBJ whole genome shotgun (WGS) entry which is preliminary data.</text>
</comment>
<reference evidence="3 4" key="1">
    <citation type="submission" date="2018-03" db="EMBL/GenBank/DDBJ databases">
        <title>Genomic Encyclopedia of Archaeal and Bacterial Type Strains, Phase II (KMG-II): from individual species to whole genera.</title>
        <authorList>
            <person name="Goeker M."/>
        </authorList>
    </citation>
    <scope>NUCLEOTIDE SEQUENCE [LARGE SCALE GENOMIC DNA]</scope>
    <source>
        <strain evidence="3 4">ATCC BAA-1496</strain>
    </source>
</reference>
<feature type="compositionally biased region" description="Low complexity" evidence="2">
    <location>
        <begin position="19"/>
        <end position="32"/>
    </location>
</feature>
<evidence type="ECO:0000313" key="4">
    <source>
        <dbReference type="Proteomes" id="UP000237822"/>
    </source>
</evidence>
<dbReference type="OrthoDB" id="4412373at2"/>
<dbReference type="AlphaFoldDB" id="A0A2T0UK41"/>
<feature type="region of interest" description="Disordered" evidence="2">
    <location>
        <begin position="1"/>
        <end position="43"/>
    </location>
</feature>
<evidence type="ECO:0000256" key="1">
    <source>
        <dbReference type="ARBA" id="ARBA00005721"/>
    </source>
</evidence>
<organism evidence="3 4">
    <name type="scientific">Knoellia remsis</name>
    <dbReference type="NCBI Taxonomy" id="407159"/>
    <lineage>
        <taxon>Bacteria</taxon>
        <taxon>Bacillati</taxon>
        <taxon>Actinomycetota</taxon>
        <taxon>Actinomycetes</taxon>
        <taxon>Micrococcales</taxon>
        <taxon>Intrasporangiaceae</taxon>
        <taxon>Knoellia</taxon>
    </lineage>
</organism>
<accession>A0A2T0UK41</accession>
<dbReference type="Pfam" id="PF03780">
    <property type="entry name" value="Asp23"/>
    <property type="match status" value="1"/>
</dbReference>